<evidence type="ECO:0000259" key="1">
    <source>
        <dbReference type="Pfam" id="PF14393"/>
    </source>
</evidence>
<sequence>MSESIRIAVAMHKPYRTPDDPAYLPLHVGAALHPDVLPNIQGDNEGDNISSLNASYSELTALYWMWKNCDADYKGLVHYRRLFASPSLANRLRKDRFVRIASGKEIREALKKTGAVVPRRRNYYIETMRSHYAHTLDGSHLDVMRDILMSKAPEYVPMFDRCMASTGGHMFNMLVMRADLFDAYCAWLFPLIDELTERVDASAYTPFERRYPGRVSELLLDVWLKTNGQDVVELPLTSPEPTDWWKKGKGFLMAKFAGRKYAKSF</sequence>
<dbReference type="HOGENOM" id="CLU_065769_1_0_11"/>
<dbReference type="EMBL" id="CP007456">
    <property type="protein sequence ID" value="AIZ15088.1"/>
    <property type="molecule type" value="Genomic_DNA"/>
</dbReference>
<dbReference type="Proteomes" id="UP000030625">
    <property type="component" value="Chromosome"/>
</dbReference>
<reference evidence="2 3" key="1">
    <citation type="journal article" date="2015" name="Genome Announc.">
        <title>Complete and Assembled Genome Sequence of Bifidobacterium kashiwanohense PV20-2, Isolated from the Feces of an Anemic Kenyan Infant.</title>
        <authorList>
            <person name="Vazquez-Gutierrez P."/>
            <person name="Lacroix C."/>
            <person name="Chassard C."/>
            <person name="Klumpp J."/>
            <person name="Jans C."/>
            <person name="Stevens M.J."/>
        </authorList>
    </citation>
    <scope>NUCLEOTIDE SEQUENCE [LARGE SCALE GENOMIC DNA]</scope>
    <source>
        <strain evidence="2 3">PV20-2</strain>
    </source>
</reference>
<name>A0A0A7I4H3_9BIFI</name>
<dbReference type="AlphaFoldDB" id="A0A0A7I4H3"/>
<dbReference type="RefSeq" id="WP_039199194.1">
    <property type="nucleotide sequence ID" value="NZ_CP007456.1"/>
</dbReference>
<dbReference type="Pfam" id="PF14393">
    <property type="entry name" value="DUF4422"/>
    <property type="match status" value="1"/>
</dbReference>
<proteinExistence type="predicted"/>
<keyword evidence="2" id="KW-0808">Transferase</keyword>
<gene>
    <name evidence="2" type="ORF">AH68_08610</name>
</gene>
<feature type="domain" description="DUF4422" evidence="1">
    <location>
        <begin position="6"/>
        <end position="227"/>
    </location>
</feature>
<dbReference type="GO" id="GO:0016740">
    <property type="term" value="F:transferase activity"/>
    <property type="evidence" value="ECO:0007669"/>
    <property type="project" value="UniProtKB-KW"/>
</dbReference>
<dbReference type="InterPro" id="IPR025536">
    <property type="entry name" value="DUF4422"/>
</dbReference>
<evidence type="ECO:0000313" key="3">
    <source>
        <dbReference type="Proteomes" id="UP000030625"/>
    </source>
</evidence>
<protein>
    <submittedName>
        <fullName evidence="2">Glycosyl transferase</fullName>
    </submittedName>
</protein>
<dbReference type="KEGG" id="bka:AH68_08610"/>
<accession>A0A0A7I4H3</accession>
<evidence type="ECO:0000313" key="2">
    <source>
        <dbReference type="EMBL" id="AIZ15088.1"/>
    </source>
</evidence>
<dbReference type="STRING" id="1447716.AH68_08610"/>
<organism evidence="2 3">
    <name type="scientific">Bifidobacterium catenulatum PV20-2</name>
    <dbReference type="NCBI Taxonomy" id="1447716"/>
    <lineage>
        <taxon>Bacteria</taxon>
        <taxon>Bacillati</taxon>
        <taxon>Actinomycetota</taxon>
        <taxon>Actinomycetes</taxon>
        <taxon>Bifidobacteriales</taxon>
        <taxon>Bifidobacteriaceae</taxon>
        <taxon>Bifidobacterium</taxon>
    </lineage>
</organism>